<feature type="site" description="Important for substrate specificity" evidence="4">
    <location>
        <position position="152"/>
    </location>
</feature>
<feature type="site" description="Important for substrate specificity" evidence="4">
    <location>
        <position position="70"/>
    </location>
</feature>
<feature type="active site" description="Proton acceptor" evidence="4">
    <location>
        <position position="69"/>
    </location>
</feature>
<dbReference type="InterPro" id="IPR003697">
    <property type="entry name" value="Maf-like"/>
</dbReference>
<comment type="subcellular location">
    <subcellularLocation>
        <location evidence="4">Cytoplasm</location>
    </subcellularLocation>
</comment>
<dbReference type="PIRSF" id="PIRSF006305">
    <property type="entry name" value="Maf"/>
    <property type="match status" value="1"/>
</dbReference>
<comment type="catalytic activity">
    <reaction evidence="4">
        <text>UTP + H2O = UMP + diphosphate + H(+)</text>
        <dbReference type="Rhea" id="RHEA:29395"/>
        <dbReference type="ChEBI" id="CHEBI:15377"/>
        <dbReference type="ChEBI" id="CHEBI:15378"/>
        <dbReference type="ChEBI" id="CHEBI:33019"/>
        <dbReference type="ChEBI" id="CHEBI:46398"/>
        <dbReference type="ChEBI" id="CHEBI:57865"/>
        <dbReference type="EC" id="3.6.1.9"/>
    </reaction>
</comment>
<comment type="caution">
    <text evidence="4">Lacks conserved residue(s) required for the propagation of feature annotation.</text>
</comment>
<dbReference type="GO" id="GO:0036218">
    <property type="term" value="F:dTTP diphosphatase activity"/>
    <property type="evidence" value="ECO:0007669"/>
    <property type="project" value="RHEA"/>
</dbReference>
<feature type="site" description="Important for substrate specificity" evidence="4">
    <location>
        <position position="14"/>
    </location>
</feature>
<dbReference type="SUPFAM" id="SSF52972">
    <property type="entry name" value="ITPase-like"/>
    <property type="match status" value="1"/>
</dbReference>
<dbReference type="Gene3D" id="3.90.950.10">
    <property type="match status" value="1"/>
</dbReference>
<dbReference type="GO" id="GO:0036221">
    <property type="term" value="F:UTP diphosphatase activity"/>
    <property type="evidence" value="ECO:0007669"/>
    <property type="project" value="RHEA"/>
</dbReference>
<comment type="function">
    <text evidence="4">Nucleoside triphosphate pyrophosphatase that hydrolyzes dTTP and UTP. May have a dual role in cell division arrest and in preventing the incorporation of modified nucleotides into cellular nucleic acids.</text>
</comment>
<dbReference type="CDD" id="cd00555">
    <property type="entry name" value="Maf"/>
    <property type="match status" value="1"/>
</dbReference>
<organism evidence="5 6">
    <name type="scientific">Oceanococcus atlanticus</name>
    <dbReference type="NCBI Taxonomy" id="1317117"/>
    <lineage>
        <taxon>Bacteria</taxon>
        <taxon>Pseudomonadati</taxon>
        <taxon>Pseudomonadota</taxon>
        <taxon>Gammaproteobacteria</taxon>
        <taxon>Chromatiales</taxon>
        <taxon>Oceanococcaceae</taxon>
        <taxon>Oceanococcus</taxon>
    </lineage>
</organism>
<dbReference type="PANTHER" id="PTHR43213:SF5">
    <property type="entry name" value="BIFUNCTIONAL DTTP_UTP PYROPHOSPHATASE_METHYLTRANSFERASE PROTEIN-RELATED"/>
    <property type="match status" value="1"/>
</dbReference>
<comment type="caution">
    <text evidence="5">The sequence shown here is derived from an EMBL/GenBank/DDBJ whole genome shotgun (WGS) entry which is preliminary data.</text>
</comment>
<dbReference type="STRING" id="1317117.ATO7_15577"/>
<gene>
    <name evidence="5" type="ORF">ATO7_15577</name>
</gene>
<dbReference type="GO" id="GO:0009117">
    <property type="term" value="P:nucleotide metabolic process"/>
    <property type="evidence" value="ECO:0007669"/>
    <property type="project" value="UniProtKB-KW"/>
</dbReference>
<accession>A0A1Y1SA63</accession>
<dbReference type="AlphaFoldDB" id="A0A1Y1SA63"/>
<dbReference type="NCBIfam" id="TIGR00172">
    <property type="entry name" value="maf"/>
    <property type="match status" value="1"/>
</dbReference>
<evidence type="ECO:0000256" key="2">
    <source>
        <dbReference type="ARBA" id="ARBA00022801"/>
    </source>
</evidence>
<evidence type="ECO:0000256" key="1">
    <source>
        <dbReference type="ARBA" id="ARBA00001968"/>
    </source>
</evidence>
<dbReference type="InterPro" id="IPR029001">
    <property type="entry name" value="ITPase-like_fam"/>
</dbReference>
<dbReference type="RefSeq" id="WP_146680401.1">
    <property type="nucleotide sequence ID" value="NZ_AQQV01000005.1"/>
</dbReference>
<dbReference type="Pfam" id="PF02545">
    <property type="entry name" value="Maf"/>
    <property type="match status" value="1"/>
</dbReference>
<keyword evidence="6" id="KW-1185">Reference proteome</keyword>
<evidence type="ECO:0000313" key="6">
    <source>
        <dbReference type="Proteomes" id="UP000192342"/>
    </source>
</evidence>
<reference evidence="5 6" key="1">
    <citation type="submission" date="2013-04" db="EMBL/GenBank/DDBJ databases">
        <title>Oceanococcus atlanticus 22II-S10r2 Genome Sequencing.</title>
        <authorList>
            <person name="Lai Q."/>
            <person name="Li G."/>
            <person name="Shao Z."/>
        </authorList>
    </citation>
    <scope>NUCLEOTIDE SEQUENCE [LARGE SCALE GENOMIC DNA]</scope>
    <source>
        <strain evidence="5 6">22II-S10r2</strain>
    </source>
</reference>
<keyword evidence="2 4" id="KW-0378">Hydrolase</keyword>
<sequence length="195" mass="20995">MTDCQFILASQSPRRADLLGRYGLRFAVRPADIDESRRPAESPDDFVLRLAREKAAAVEGAGLPVLGADTVVVLEQDVLGKPRDRDDALDMLSRLSGRAHEVLTAVCVRNAQRSETLLSRTEVQFATLSSAQIQAYWNSGESAGKAGAYAIQGLAEAFVTEIRGSYSGVVGLPLQGSLGLLKLFGVEPPVWSVHE</sequence>
<comment type="cofactor">
    <cofactor evidence="1 4">
        <name>a divalent metal cation</name>
        <dbReference type="ChEBI" id="CHEBI:60240"/>
    </cofactor>
</comment>
<dbReference type="EC" id="3.6.1.9" evidence="4"/>
<evidence type="ECO:0000256" key="4">
    <source>
        <dbReference type="HAMAP-Rule" id="MF_00528"/>
    </source>
</evidence>
<proteinExistence type="inferred from homology"/>
<keyword evidence="4" id="KW-0963">Cytoplasm</keyword>
<keyword evidence="3 4" id="KW-0546">Nucleotide metabolism</keyword>
<dbReference type="EMBL" id="AQQV01000005">
    <property type="protein sequence ID" value="ORE85217.1"/>
    <property type="molecule type" value="Genomic_DNA"/>
</dbReference>
<dbReference type="PANTHER" id="PTHR43213">
    <property type="entry name" value="BIFUNCTIONAL DTTP/UTP PYROPHOSPHATASE/METHYLTRANSFERASE PROTEIN-RELATED"/>
    <property type="match status" value="1"/>
</dbReference>
<name>A0A1Y1SA63_9GAMM</name>
<dbReference type="Proteomes" id="UP000192342">
    <property type="component" value="Unassembled WGS sequence"/>
</dbReference>
<comment type="similarity">
    <text evidence="4">Belongs to the Maf family. YhdE subfamily.</text>
</comment>
<evidence type="ECO:0000313" key="5">
    <source>
        <dbReference type="EMBL" id="ORE85217.1"/>
    </source>
</evidence>
<protein>
    <recommendedName>
        <fullName evidence="4">dTTP/UTP pyrophosphatase</fullName>
        <shortName evidence="4">dTTPase/UTPase</shortName>
        <ecNumber evidence="4">3.6.1.9</ecNumber>
    </recommendedName>
    <alternativeName>
        <fullName evidence="4">Nucleoside triphosphate pyrophosphatase</fullName>
    </alternativeName>
    <alternativeName>
        <fullName evidence="4">Nucleotide pyrophosphatase</fullName>
        <shortName evidence="4">Nucleotide PPase</shortName>
    </alternativeName>
</protein>
<dbReference type="OrthoDB" id="9807767at2"/>
<evidence type="ECO:0000256" key="3">
    <source>
        <dbReference type="ARBA" id="ARBA00023080"/>
    </source>
</evidence>
<dbReference type="GO" id="GO:0005737">
    <property type="term" value="C:cytoplasm"/>
    <property type="evidence" value="ECO:0007669"/>
    <property type="project" value="UniProtKB-SubCell"/>
</dbReference>
<dbReference type="HAMAP" id="MF_00528">
    <property type="entry name" value="Maf"/>
    <property type="match status" value="1"/>
</dbReference>
<comment type="catalytic activity">
    <reaction evidence="4">
        <text>dTTP + H2O = dTMP + diphosphate + H(+)</text>
        <dbReference type="Rhea" id="RHEA:28534"/>
        <dbReference type="ChEBI" id="CHEBI:15377"/>
        <dbReference type="ChEBI" id="CHEBI:15378"/>
        <dbReference type="ChEBI" id="CHEBI:33019"/>
        <dbReference type="ChEBI" id="CHEBI:37568"/>
        <dbReference type="ChEBI" id="CHEBI:63528"/>
        <dbReference type="EC" id="3.6.1.9"/>
    </reaction>
</comment>